<accession>A0ACA9RTC5</accession>
<evidence type="ECO:0000313" key="2">
    <source>
        <dbReference type="Proteomes" id="UP000789920"/>
    </source>
</evidence>
<dbReference type="EMBL" id="CAJVQC010068758">
    <property type="protein sequence ID" value="CAG8808369.1"/>
    <property type="molecule type" value="Genomic_DNA"/>
</dbReference>
<sequence>ENSIPSSNLTQAIYDSLISIPELDENLEGDAGFFFEYCVDFTDLLDFQESSNLSESSIANKLIEKVQAGDGYHTVKKSRKHLDKEKQRDTVPRLNRYDCNGDVSIK</sequence>
<comment type="caution">
    <text evidence="1">The sequence shown here is derived from an EMBL/GenBank/DDBJ whole genome shotgun (WGS) entry which is preliminary data.</text>
</comment>
<name>A0ACA9RTC5_9GLOM</name>
<protein>
    <submittedName>
        <fullName evidence="1">13594_t:CDS:1</fullName>
    </submittedName>
</protein>
<keyword evidence="2" id="KW-1185">Reference proteome</keyword>
<feature type="non-terminal residue" evidence="1">
    <location>
        <position position="1"/>
    </location>
</feature>
<reference evidence="1" key="1">
    <citation type="submission" date="2021-06" db="EMBL/GenBank/DDBJ databases">
        <authorList>
            <person name="Kallberg Y."/>
            <person name="Tangrot J."/>
            <person name="Rosling A."/>
        </authorList>
    </citation>
    <scope>NUCLEOTIDE SEQUENCE</scope>
    <source>
        <strain evidence="1">MA461A</strain>
    </source>
</reference>
<dbReference type="Proteomes" id="UP000789920">
    <property type="component" value="Unassembled WGS sequence"/>
</dbReference>
<gene>
    <name evidence="1" type="ORF">RPERSI_LOCUS22606</name>
</gene>
<proteinExistence type="predicted"/>
<evidence type="ECO:0000313" key="1">
    <source>
        <dbReference type="EMBL" id="CAG8808369.1"/>
    </source>
</evidence>
<organism evidence="1 2">
    <name type="scientific">Racocetra persica</name>
    <dbReference type="NCBI Taxonomy" id="160502"/>
    <lineage>
        <taxon>Eukaryota</taxon>
        <taxon>Fungi</taxon>
        <taxon>Fungi incertae sedis</taxon>
        <taxon>Mucoromycota</taxon>
        <taxon>Glomeromycotina</taxon>
        <taxon>Glomeromycetes</taxon>
        <taxon>Diversisporales</taxon>
        <taxon>Gigasporaceae</taxon>
        <taxon>Racocetra</taxon>
    </lineage>
</organism>
<feature type="non-terminal residue" evidence="1">
    <location>
        <position position="106"/>
    </location>
</feature>